<dbReference type="GO" id="GO:0016226">
    <property type="term" value="P:iron-sulfur cluster assembly"/>
    <property type="evidence" value="ECO:0007669"/>
    <property type="project" value="InterPro"/>
</dbReference>
<dbReference type="AlphaFoldDB" id="A0A1G2R6E1"/>
<name>A0A1G2R6E1_9BACT</name>
<dbReference type="SUPFAM" id="SSF101960">
    <property type="entry name" value="Stabilizer of iron transporter SufD"/>
    <property type="match status" value="1"/>
</dbReference>
<gene>
    <name evidence="4" type="ORF">A3D59_04475</name>
</gene>
<comment type="caution">
    <text evidence="4">The sequence shown here is derived from an EMBL/GenBank/DDBJ whole genome shotgun (WGS) entry which is preliminary data.</text>
</comment>
<protein>
    <submittedName>
        <fullName evidence="4">Fe-S cluster assembly protein SufB</fullName>
    </submittedName>
</protein>
<feature type="domain" description="SUF system FeS cluster assembly SufBD core" evidence="2">
    <location>
        <begin position="198"/>
        <end position="432"/>
    </location>
</feature>
<evidence type="ECO:0000256" key="1">
    <source>
        <dbReference type="ARBA" id="ARBA00043967"/>
    </source>
</evidence>
<reference evidence="4 5" key="1">
    <citation type="journal article" date="2016" name="Nat. Commun.">
        <title>Thousands of microbial genomes shed light on interconnected biogeochemical processes in an aquifer system.</title>
        <authorList>
            <person name="Anantharaman K."/>
            <person name="Brown C.T."/>
            <person name="Hug L.A."/>
            <person name="Sharon I."/>
            <person name="Castelle C.J."/>
            <person name="Probst A.J."/>
            <person name="Thomas B.C."/>
            <person name="Singh A."/>
            <person name="Wilkins M.J."/>
            <person name="Karaoz U."/>
            <person name="Brodie E.L."/>
            <person name="Williams K.H."/>
            <person name="Hubbard S.S."/>
            <person name="Banfield J.F."/>
        </authorList>
    </citation>
    <scope>NUCLEOTIDE SEQUENCE [LARGE SCALE GENOMIC DNA]</scope>
</reference>
<dbReference type="InterPro" id="IPR045595">
    <property type="entry name" value="SufBD_N"/>
</dbReference>
<dbReference type="Pfam" id="PF19295">
    <property type="entry name" value="SufBD_N"/>
    <property type="match status" value="1"/>
</dbReference>
<dbReference type="PANTHER" id="PTHR30508">
    <property type="entry name" value="FES CLUSTER ASSEMBLY PROTEIN SUF"/>
    <property type="match status" value="1"/>
</dbReference>
<organism evidence="4 5">
    <name type="scientific">Candidatus Wildermuthbacteria bacterium RIFCSPHIGHO2_02_FULL_47_17</name>
    <dbReference type="NCBI Taxonomy" id="1802452"/>
    <lineage>
        <taxon>Bacteria</taxon>
        <taxon>Candidatus Wildermuthiibacteriota</taxon>
    </lineage>
</organism>
<dbReference type="InterPro" id="IPR010231">
    <property type="entry name" value="SUF_FeS_clus_asmbl_SufB"/>
</dbReference>
<evidence type="ECO:0000313" key="5">
    <source>
        <dbReference type="Proteomes" id="UP000179258"/>
    </source>
</evidence>
<comment type="similarity">
    <text evidence="1">Belongs to the iron-sulfur cluster assembly SufBD family.</text>
</comment>
<proteinExistence type="inferred from homology"/>
<accession>A0A1G2R6E1</accession>
<dbReference type="PANTHER" id="PTHR30508:SF1">
    <property type="entry name" value="UPF0051 PROTEIN ABCI8, CHLOROPLASTIC-RELATED"/>
    <property type="match status" value="1"/>
</dbReference>
<dbReference type="InterPro" id="IPR037284">
    <property type="entry name" value="SUF_FeS_clus_asmbl_SufBD_sf"/>
</dbReference>
<dbReference type="Pfam" id="PF01458">
    <property type="entry name" value="SUFBD_core"/>
    <property type="match status" value="1"/>
</dbReference>
<dbReference type="NCBIfam" id="TIGR01980">
    <property type="entry name" value="sufB"/>
    <property type="match status" value="1"/>
</dbReference>
<dbReference type="Proteomes" id="UP000179258">
    <property type="component" value="Unassembled WGS sequence"/>
</dbReference>
<dbReference type="InterPro" id="IPR055346">
    <property type="entry name" value="Fe-S_cluster_assembly_SufBD"/>
</dbReference>
<evidence type="ECO:0000259" key="2">
    <source>
        <dbReference type="Pfam" id="PF01458"/>
    </source>
</evidence>
<evidence type="ECO:0000313" key="4">
    <source>
        <dbReference type="EMBL" id="OHA68393.1"/>
    </source>
</evidence>
<evidence type="ECO:0000259" key="3">
    <source>
        <dbReference type="Pfam" id="PF19295"/>
    </source>
</evidence>
<dbReference type="EMBL" id="MHTX01000017">
    <property type="protein sequence ID" value="OHA68393.1"/>
    <property type="molecule type" value="Genomic_DNA"/>
</dbReference>
<feature type="domain" description="SUF system FeS cluster assembly SufBD N-terminal" evidence="3">
    <location>
        <begin position="126"/>
        <end position="195"/>
    </location>
</feature>
<dbReference type="InterPro" id="IPR000825">
    <property type="entry name" value="SUF_FeS_clus_asmbl_SufBD_core"/>
</dbReference>
<sequence length="459" mass="51155">MVIKSSNKYGFAMPDISVYKTPRGLSPKVVREISRQKNEPTWMLELRLRAYGAFKKMPMPVWGPDISGINFDEICYYAKPILGKKKSWSEVPKNIRKTFDRLGIPEAEKKMLAGVGAQYDSEVIYQSLRKELSGRGVIFTNTDSALKEYPDIFKEYFGQAVPFNDNKFAALNSAVWSGGSFIYVPPGVSVEIPLQAYFRINAKGMGQFERTLIVADKGSEVHYIEACSAPLYSEVSLHAAVVEIFLKKGARVRYTTIQNWSDNVYNLVTKRAMVDEAGEMRWIDGNIGSKVTMKYPSCVLRGKKAKGEMLSFAYAGKGQTQDTGGKMIHLAPHTVSRIISKSISRQGGISTFRALSRIAKGAKGSKTHMRCDALLLDKKSKADTFPSLKIDEQDASASHEAVVGRVGSEQLFYLRSRGFSEKEAVAMIVTGFLEPIVKEIPLEYAIELNRLMGMEIRGL</sequence>